<reference evidence="8 9" key="1">
    <citation type="submission" date="2019-06" db="EMBL/GenBank/DDBJ databases">
        <title>Sequencing the genomes of 1000 actinobacteria strains.</title>
        <authorList>
            <person name="Klenk H.-P."/>
        </authorList>
    </citation>
    <scope>NUCLEOTIDE SEQUENCE [LARGE SCALE GENOMIC DNA]</scope>
    <source>
        <strain evidence="8 9">DSM 45928</strain>
    </source>
</reference>
<keyword evidence="4 6" id="KW-1133">Transmembrane helix</keyword>
<evidence type="ECO:0000259" key="7">
    <source>
        <dbReference type="Pfam" id="PF00892"/>
    </source>
</evidence>
<feature type="transmembrane region" description="Helical" evidence="6">
    <location>
        <begin position="126"/>
        <end position="144"/>
    </location>
</feature>
<comment type="subcellular location">
    <subcellularLocation>
        <location evidence="1">Membrane</location>
        <topology evidence="1">Multi-pass membrane protein</topology>
    </subcellularLocation>
</comment>
<protein>
    <submittedName>
        <fullName evidence="8">Drug/metabolite transporter (DMT)-like permease</fullName>
    </submittedName>
</protein>
<feature type="domain" description="EamA" evidence="7">
    <location>
        <begin position="155"/>
        <end position="284"/>
    </location>
</feature>
<organism evidence="8 9">
    <name type="scientific">Stackebrandtia endophytica</name>
    <dbReference type="NCBI Taxonomy" id="1496996"/>
    <lineage>
        <taxon>Bacteria</taxon>
        <taxon>Bacillati</taxon>
        <taxon>Actinomycetota</taxon>
        <taxon>Actinomycetes</taxon>
        <taxon>Glycomycetales</taxon>
        <taxon>Glycomycetaceae</taxon>
        <taxon>Stackebrandtia</taxon>
    </lineage>
</organism>
<dbReference type="EMBL" id="VFOW01000001">
    <property type="protein sequence ID" value="TQL76815.1"/>
    <property type="molecule type" value="Genomic_DNA"/>
</dbReference>
<dbReference type="OrthoDB" id="5242975at2"/>
<dbReference type="RefSeq" id="WP_142038795.1">
    <property type="nucleotide sequence ID" value="NZ_JBHTGS010000001.1"/>
</dbReference>
<evidence type="ECO:0000256" key="2">
    <source>
        <dbReference type="ARBA" id="ARBA00007362"/>
    </source>
</evidence>
<evidence type="ECO:0000313" key="9">
    <source>
        <dbReference type="Proteomes" id="UP000317043"/>
    </source>
</evidence>
<feature type="transmembrane region" description="Helical" evidence="6">
    <location>
        <begin position="211"/>
        <end position="233"/>
    </location>
</feature>
<dbReference type="InterPro" id="IPR037185">
    <property type="entry name" value="EmrE-like"/>
</dbReference>
<comment type="similarity">
    <text evidence="2">Belongs to the EamA transporter family.</text>
</comment>
<dbReference type="InterPro" id="IPR050638">
    <property type="entry name" value="AA-Vitamin_Transporters"/>
</dbReference>
<dbReference type="InterPro" id="IPR000620">
    <property type="entry name" value="EamA_dom"/>
</dbReference>
<evidence type="ECO:0000313" key="8">
    <source>
        <dbReference type="EMBL" id="TQL76815.1"/>
    </source>
</evidence>
<keyword evidence="3 6" id="KW-0812">Transmembrane</keyword>
<dbReference type="GO" id="GO:0016020">
    <property type="term" value="C:membrane"/>
    <property type="evidence" value="ECO:0007669"/>
    <property type="project" value="UniProtKB-SubCell"/>
</dbReference>
<accession>A0A543AW51</accession>
<feature type="transmembrane region" description="Helical" evidence="6">
    <location>
        <begin position="183"/>
        <end position="205"/>
    </location>
</feature>
<proteinExistence type="inferred from homology"/>
<keyword evidence="5 6" id="KW-0472">Membrane</keyword>
<dbReference type="AlphaFoldDB" id="A0A543AW51"/>
<evidence type="ECO:0000256" key="1">
    <source>
        <dbReference type="ARBA" id="ARBA00004141"/>
    </source>
</evidence>
<name>A0A543AW51_9ACTN</name>
<dbReference type="SUPFAM" id="SSF103481">
    <property type="entry name" value="Multidrug resistance efflux transporter EmrE"/>
    <property type="match status" value="2"/>
</dbReference>
<feature type="transmembrane region" description="Helical" evidence="6">
    <location>
        <begin position="67"/>
        <end position="88"/>
    </location>
</feature>
<feature type="transmembrane region" description="Helical" evidence="6">
    <location>
        <begin position="94"/>
        <end position="114"/>
    </location>
</feature>
<feature type="transmembrane region" description="Helical" evidence="6">
    <location>
        <begin position="150"/>
        <end position="171"/>
    </location>
</feature>
<dbReference type="Proteomes" id="UP000317043">
    <property type="component" value="Unassembled WGS sequence"/>
</dbReference>
<dbReference type="InParanoid" id="A0A543AW51"/>
<keyword evidence="9" id="KW-1185">Reference proteome</keyword>
<gene>
    <name evidence="8" type="ORF">FB566_2355</name>
</gene>
<sequence>MRHRYSGAARVAALALLWGSGFLWIKVALEAFTPIQISTLRMVLGAAALLVILRWKRLSLPTGWTTWGHLTIAALFGNAIPYLLFGIAEQEISSSAAGVITASTPLWTVLLTVLAYRNSQAARRNGWSLVLGFLGVMLIFSPWLHGSEIASWYGLACLAAAASYGVSYLYIGHFLAKRELGALPMATGQLISASALTALAIPFFGWPTPTWNPTAVAALAILGVLGTGIAYILNYRIITDDGPTPASIVQYLLPVVAVALGLVILGEPVQFQVMIGMVIVLIGARMRRSDTLQSRK</sequence>
<feature type="transmembrane region" description="Helical" evidence="6">
    <location>
        <begin position="35"/>
        <end position="55"/>
    </location>
</feature>
<feature type="transmembrane region" description="Helical" evidence="6">
    <location>
        <begin position="7"/>
        <end position="29"/>
    </location>
</feature>
<dbReference type="Pfam" id="PF00892">
    <property type="entry name" value="EamA"/>
    <property type="match status" value="2"/>
</dbReference>
<evidence type="ECO:0000256" key="5">
    <source>
        <dbReference type="ARBA" id="ARBA00023136"/>
    </source>
</evidence>
<evidence type="ECO:0000256" key="6">
    <source>
        <dbReference type="SAM" id="Phobius"/>
    </source>
</evidence>
<feature type="transmembrane region" description="Helical" evidence="6">
    <location>
        <begin position="269"/>
        <end position="286"/>
    </location>
</feature>
<feature type="transmembrane region" description="Helical" evidence="6">
    <location>
        <begin position="245"/>
        <end position="263"/>
    </location>
</feature>
<evidence type="ECO:0000256" key="3">
    <source>
        <dbReference type="ARBA" id="ARBA00022692"/>
    </source>
</evidence>
<comment type="caution">
    <text evidence="8">The sequence shown here is derived from an EMBL/GenBank/DDBJ whole genome shotgun (WGS) entry which is preliminary data.</text>
</comment>
<dbReference type="PANTHER" id="PTHR32322:SF9">
    <property type="entry name" value="AMINO-ACID METABOLITE EFFLUX PUMP-RELATED"/>
    <property type="match status" value="1"/>
</dbReference>
<feature type="domain" description="EamA" evidence="7">
    <location>
        <begin position="11"/>
        <end position="140"/>
    </location>
</feature>
<evidence type="ECO:0000256" key="4">
    <source>
        <dbReference type="ARBA" id="ARBA00022989"/>
    </source>
</evidence>
<dbReference type="PANTHER" id="PTHR32322">
    <property type="entry name" value="INNER MEMBRANE TRANSPORTER"/>
    <property type="match status" value="1"/>
</dbReference>